<dbReference type="HOGENOM" id="CLU_2038309_0_0_1"/>
<proteinExistence type="predicted"/>
<dbReference type="Proteomes" id="UP000016922">
    <property type="component" value="Unassembled WGS sequence"/>
</dbReference>
<accession>S3CRE3</accession>
<name>S3CRE3_GLAL2</name>
<dbReference type="RefSeq" id="XP_008083151.1">
    <property type="nucleotide sequence ID" value="XM_008084960.1"/>
</dbReference>
<protein>
    <submittedName>
        <fullName evidence="1">Uncharacterized protein</fullName>
    </submittedName>
</protein>
<dbReference type="GeneID" id="19459260"/>
<dbReference type="EMBL" id="KE145367">
    <property type="protein sequence ID" value="EPE29042.1"/>
    <property type="molecule type" value="Genomic_DNA"/>
</dbReference>
<evidence type="ECO:0000313" key="2">
    <source>
        <dbReference type="Proteomes" id="UP000016922"/>
    </source>
</evidence>
<reference evidence="1 2" key="1">
    <citation type="journal article" date="2013" name="BMC Genomics">
        <title>Genomics-driven discovery of the pneumocandin biosynthetic gene cluster in the fungus Glarea lozoyensis.</title>
        <authorList>
            <person name="Chen L."/>
            <person name="Yue Q."/>
            <person name="Zhang X."/>
            <person name="Xiang M."/>
            <person name="Wang C."/>
            <person name="Li S."/>
            <person name="Che Y."/>
            <person name="Ortiz-Lopez F.J."/>
            <person name="Bills G.F."/>
            <person name="Liu X."/>
            <person name="An Z."/>
        </authorList>
    </citation>
    <scope>NUCLEOTIDE SEQUENCE [LARGE SCALE GENOMIC DNA]</scope>
    <source>
        <strain evidence="2">ATCC 20868 / MF5171</strain>
    </source>
</reference>
<dbReference type="KEGG" id="glz:GLAREA_00200"/>
<evidence type="ECO:0000313" key="1">
    <source>
        <dbReference type="EMBL" id="EPE29042.1"/>
    </source>
</evidence>
<organism evidence="1 2">
    <name type="scientific">Glarea lozoyensis (strain ATCC 20868 / MF5171)</name>
    <dbReference type="NCBI Taxonomy" id="1116229"/>
    <lineage>
        <taxon>Eukaryota</taxon>
        <taxon>Fungi</taxon>
        <taxon>Dikarya</taxon>
        <taxon>Ascomycota</taxon>
        <taxon>Pezizomycotina</taxon>
        <taxon>Leotiomycetes</taxon>
        <taxon>Helotiales</taxon>
        <taxon>Helotiaceae</taxon>
        <taxon>Glarea</taxon>
    </lineage>
</organism>
<gene>
    <name evidence="1" type="ORF">GLAREA_00200</name>
</gene>
<sequence length="121" mass="13581">MFRTAQRNWEYGYAGKDEPSVDEIAVVEDFGCAQWGSIQPGSITMDSVLRMAQPNISLCYSNDDSNPSFGGLFSQDINLKVARLQVSPRKRRPERKDPTLGVDEEEEVVGQVKAICLQKNR</sequence>
<keyword evidence="2" id="KW-1185">Reference proteome</keyword>
<dbReference type="AlphaFoldDB" id="S3CRE3"/>